<proteinExistence type="predicted"/>
<dbReference type="InterPro" id="IPR008979">
    <property type="entry name" value="Galactose-bd-like_sf"/>
</dbReference>
<name>A0A926DJ59_9FIRM</name>
<dbReference type="SUPFAM" id="SSF49785">
    <property type="entry name" value="Galactose-binding domain-like"/>
    <property type="match status" value="1"/>
</dbReference>
<feature type="signal peptide" evidence="1">
    <location>
        <begin position="1"/>
        <end position="26"/>
    </location>
</feature>
<organism evidence="2 3">
    <name type="scientific">Congzhengia minquanensis</name>
    <dbReference type="NCBI Taxonomy" id="2763657"/>
    <lineage>
        <taxon>Bacteria</taxon>
        <taxon>Bacillati</taxon>
        <taxon>Bacillota</taxon>
        <taxon>Clostridia</taxon>
        <taxon>Eubacteriales</taxon>
        <taxon>Oscillospiraceae</taxon>
        <taxon>Congzhengia</taxon>
    </lineage>
</organism>
<evidence type="ECO:0000256" key="1">
    <source>
        <dbReference type="SAM" id="SignalP"/>
    </source>
</evidence>
<dbReference type="EMBL" id="JACRSU010000001">
    <property type="protein sequence ID" value="MBC8539858.1"/>
    <property type="molecule type" value="Genomic_DNA"/>
</dbReference>
<evidence type="ECO:0000313" key="3">
    <source>
        <dbReference type="Proteomes" id="UP000611762"/>
    </source>
</evidence>
<dbReference type="Proteomes" id="UP000611762">
    <property type="component" value="Unassembled WGS sequence"/>
</dbReference>
<accession>A0A926DJ59</accession>
<reference evidence="2" key="1">
    <citation type="submission" date="2020-08" db="EMBL/GenBank/DDBJ databases">
        <title>Genome public.</title>
        <authorList>
            <person name="Liu C."/>
            <person name="Sun Q."/>
        </authorList>
    </citation>
    <scope>NUCLEOTIDE SEQUENCE</scope>
    <source>
        <strain evidence="2">H8</strain>
    </source>
</reference>
<protein>
    <submittedName>
        <fullName evidence="2">Uncharacterized protein</fullName>
    </submittedName>
</protein>
<gene>
    <name evidence="2" type="ORF">H8698_02570</name>
</gene>
<dbReference type="RefSeq" id="WP_249311047.1">
    <property type="nucleotide sequence ID" value="NZ_JACRSU010000001.1"/>
</dbReference>
<feature type="chain" id="PRO_5039359261" evidence="1">
    <location>
        <begin position="27"/>
        <end position="792"/>
    </location>
</feature>
<sequence length="792" mass="87340">MKRFQTFFMVVLLLTMYWSLPIQTSASDNSYPYVCESFEDGNKNNVSIAADTGEIMTVTPGAGDTAYALRHTVTEIGGELKIPLNSAGFAPGQNLRAGAWIRLKTETADKTVIFMLCGSTLNGEEASFDLVSYPDLAVDTWTYVTVSEFWNGVFTNGEICDRTQSIYLKVRIGTGNTKVDAADGESITYDIDDIIFEPTVHGAAAEKGINIVKNSTFADGKSSWGGTCAVVKSEDAPEGGEYAKIEATTAGWMQITQELTFAANHMYYISYWIKGEKAFNGKGEAVDTAGVYMLQSARSRVVDTNSYNTDLPGYVIPEFPVDGQWHKIEFYYQFEFKTFTNQQFNTIFRVFPHGMKDTPSTGLFGIDDIKIVDMGAVANGGFESNDHTVQKFLNPTGELNKSKVTETEQNVLGWNEEKVETQLVADIRPASTGKQSMCVSILEDGGYAYQGIGLDKADTDYKISFWAKGETEDKEGVPFSLVLDRSVSKPGGDQESYLVPEVEYYTGKQEVNTDGSMGTWRLTGDWTYYECLISNRFALKDDLTTPNEHTIPRLPFLSFNVDGNSSGTVYYLDDITIREYDPETDTDMENAHPYCTDVSFAGNSYETGAISVRYNFHSLCGADEGQTLLRMFQKTDEGEVFICATTEKTIQIPVGLAGETIRVELVPIDDRQTIGSLYFSEYTVTPCVTVVSEITKWDENTGEISAAVTITNRAQISEEQPVTIILAVYDAKNKMVGYKTVQTEFGPSDSVNTGVILAAPPEAAKAKLYVWSGSVLAETGKTVYSKVVTRTK</sequence>
<dbReference type="Gene3D" id="2.60.120.260">
    <property type="entry name" value="Galactose-binding domain-like"/>
    <property type="match status" value="3"/>
</dbReference>
<keyword evidence="3" id="KW-1185">Reference proteome</keyword>
<evidence type="ECO:0000313" key="2">
    <source>
        <dbReference type="EMBL" id="MBC8539858.1"/>
    </source>
</evidence>
<dbReference type="AlphaFoldDB" id="A0A926DJ59"/>
<keyword evidence="1" id="KW-0732">Signal</keyword>
<comment type="caution">
    <text evidence="2">The sequence shown here is derived from an EMBL/GenBank/DDBJ whole genome shotgun (WGS) entry which is preliminary data.</text>
</comment>